<protein>
    <recommendedName>
        <fullName evidence="12">Bifunctional protein FolD</fullName>
    </recommendedName>
    <domain>
        <recommendedName>
            <fullName evidence="12">Methylenetetrahydrofolate dehydrogenase</fullName>
            <ecNumber evidence="12">1.5.1.5</ecNumber>
        </recommendedName>
    </domain>
    <domain>
        <recommendedName>
            <fullName evidence="12">Methenyltetrahydrofolate cyclohydrolase</fullName>
            <ecNumber evidence="12">3.5.4.9</ecNumber>
        </recommendedName>
    </domain>
</protein>
<dbReference type="Gene3D" id="3.40.50.720">
    <property type="entry name" value="NAD(P)-binding Rossmann-like Domain"/>
    <property type="match status" value="1"/>
</dbReference>
<comment type="pathway">
    <text evidence="1 12">One-carbon metabolism; tetrahydrofolate interconversion.</text>
</comment>
<dbReference type="Pfam" id="PF00763">
    <property type="entry name" value="THF_DHG_CYH"/>
    <property type="match status" value="1"/>
</dbReference>
<dbReference type="GO" id="GO:0009086">
    <property type="term" value="P:methionine biosynthetic process"/>
    <property type="evidence" value="ECO:0007669"/>
    <property type="project" value="UniProtKB-KW"/>
</dbReference>
<reference evidence="15" key="1">
    <citation type="submission" date="2018-12" db="EMBL/GenBank/DDBJ databases">
        <title>Novel natural products biosynthetic potential of the class Ktedonobacteria.</title>
        <authorList>
            <person name="Zheng Y."/>
            <person name="Saitou A."/>
            <person name="Wang C.M."/>
            <person name="Toyoda A."/>
            <person name="Minakuchi Y."/>
            <person name="Sekiguchi Y."/>
            <person name="Ueda K."/>
            <person name="Takano H."/>
            <person name="Sakai Y."/>
            <person name="Yokota A."/>
            <person name="Yabe S."/>
        </authorList>
    </citation>
    <scope>NUCLEOTIDE SEQUENCE</scope>
    <source>
        <strain evidence="15">COM3</strain>
    </source>
</reference>
<keyword evidence="9 12" id="KW-0368">Histidine biosynthesis</keyword>
<evidence type="ECO:0000256" key="11">
    <source>
        <dbReference type="ARBA" id="ARBA00023268"/>
    </source>
</evidence>
<feature type="binding site" evidence="12">
    <location>
        <begin position="166"/>
        <end position="168"/>
    </location>
    <ligand>
        <name>NADP(+)</name>
        <dbReference type="ChEBI" id="CHEBI:58349"/>
    </ligand>
</feature>
<evidence type="ECO:0000256" key="12">
    <source>
        <dbReference type="HAMAP-Rule" id="MF_01576"/>
    </source>
</evidence>
<dbReference type="InterPro" id="IPR000672">
    <property type="entry name" value="THF_DH/CycHdrlase"/>
</dbReference>
<dbReference type="PRINTS" id="PR00085">
    <property type="entry name" value="THFDHDRGNASE"/>
</dbReference>
<dbReference type="GO" id="GO:0035999">
    <property type="term" value="P:tetrahydrofolate interconversion"/>
    <property type="evidence" value="ECO:0007669"/>
    <property type="project" value="UniProtKB-UniRule"/>
</dbReference>
<dbReference type="SUPFAM" id="SSF51735">
    <property type="entry name" value="NAD(P)-binding Rossmann-fold domains"/>
    <property type="match status" value="1"/>
</dbReference>
<feature type="binding site" evidence="12">
    <location>
        <position position="232"/>
    </location>
    <ligand>
        <name>NADP(+)</name>
        <dbReference type="ChEBI" id="CHEBI:58349"/>
    </ligand>
</feature>
<sequence>MEATIYDSRPLAHHLFTELRHEAQRFQQQHRRAARLAQVIVGQADAAEVYRQQLEHACYHIGMNSLTLALPFATTEAELRQYLITLMRDPTINGVLLLLPLPEHIRQQAITDVFPVEKDVDGLGPRNAGNLLLGFPNFVPSTADALLQVIRDARIPVQGKHAVIIGRSNIGGKPIALALLGQDATVTICHSRTKDLARITRSADIVVVSVGRPHFLTAEMLKPGAIVFDAGINPVEGRIVGDVDAEHVREVASFLTPVPGGLGPIIHLTLLRHTLLGPGIPE</sequence>
<name>A0A455SM52_9CHLR</name>
<evidence type="ECO:0000256" key="10">
    <source>
        <dbReference type="ARBA" id="ARBA00023167"/>
    </source>
</evidence>
<dbReference type="PANTHER" id="PTHR48099">
    <property type="entry name" value="C-1-TETRAHYDROFOLATE SYNTHASE, CYTOPLASMIC-RELATED"/>
    <property type="match status" value="1"/>
</dbReference>
<keyword evidence="11 12" id="KW-0511">Multifunctional enzyme</keyword>
<evidence type="ECO:0000259" key="13">
    <source>
        <dbReference type="Pfam" id="PF00763"/>
    </source>
</evidence>
<dbReference type="AlphaFoldDB" id="A0A455SM52"/>
<dbReference type="Gene3D" id="3.40.50.10860">
    <property type="entry name" value="Leucine Dehydrogenase, chain A, domain 1"/>
    <property type="match status" value="1"/>
</dbReference>
<dbReference type="GO" id="GO:0000105">
    <property type="term" value="P:L-histidine biosynthetic process"/>
    <property type="evidence" value="ECO:0007669"/>
    <property type="project" value="UniProtKB-KW"/>
</dbReference>
<dbReference type="EC" id="1.5.1.5" evidence="12"/>
<keyword evidence="3 12" id="KW-0554">One-carbon metabolism</keyword>
<dbReference type="FunFam" id="3.40.50.720:FF:000006">
    <property type="entry name" value="Bifunctional protein FolD"/>
    <property type="match status" value="1"/>
</dbReference>
<organism evidence="15">
    <name type="scientific">Thermosporothrix sp. COM3</name>
    <dbReference type="NCBI Taxonomy" id="2490863"/>
    <lineage>
        <taxon>Bacteria</taxon>
        <taxon>Bacillati</taxon>
        <taxon>Chloroflexota</taxon>
        <taxon>Ktedonobacteria</taxon>
        <taxon>Ktedonobacterales</taxon>
        <taxon>Thermosporotrichaceae</taxon>
        <taxon>Thermosporothrix</taxon>
    </lineage>
</organism>
<evidence type="ECO:0000256" key="5">
    <source>
        <dbReference type="ARBA" id="ARBA00022755"/>
    </source>
</evidence>
<dbReference type="PANTHER" id="PTHR48099:SF5">
    <property type="entry name" value="C-1-TETRAHYDROFOLATE SYNTHASE, CYTOPLASMIC"/>
    <property type="match status" value="1"/>
</dbReference>
<feature type="domain" description="Tetrahydrofolate dehydrogenase/cyclohydrolase catalytic" evidence="13">
    <location>
        <begin position="7"/>
        <end position="121"/>
    </location>
</feature>
<evidence type="ECO:0000259" key="14">
    <source>
        <dbReference type="Pfam" id="PF02882"/>
    </source>
</evidence>
<dbReference type="SUPFAM" id="SSF53223">
    <property type="entry name" value="Aminoacid dehydrogenase-like, N-terminal domain"/>
    <property type="match status" value="1"/>
</dbReference>
<keyword evidence="8 12" id="KW-0560">Oxidoreductase</keyword>
<dbReference type="InterPro" id="IPR046346">
    <property type="entry name" value="Aminoacid_DH-like_N_sf"/>
</dbReference>
<dbReference type="EMBL" id="AP019376">
    <property type="protein sequence ID" value="BBH89513.1"/>
    <property type="molecule type" value="Genomic_DNA"/>
</dbReference>
<evidence type="ECO:0000256" key="1">
    <source>
        <dbReference type="ARBA" id="ARBA00004777"/>
    </source>
</evidence>
<evidence type="ECO:0000256" key="4">
    <source>
        <dbReference type="ARBA" id="ARBA00022605"/>
    </source>
</evidence>
<evidence type="ECO:0000256" key="3">
    <source>
        <dbReference type="ARBA" id="ARBA00022563"/>
    </source>
</evidence>
<dbReference type="UniPathway" id="UPA00193"/>
<dbReference type="HAMAP" id="MF_01576">
    <property type="entry name" value="THF_DHG_CYH"/>
    <property type="match status" value="1"/>
</dbReference>
<evidence type="ECO:0000256" key="6">
    <source>
        <dbReference type="ARBA" id="ARBA00022801"/>
    </source>
</evidence>
<evidence type="ECO:0000256" key="7">
    <source>
        <dbReference type="ARBA" id="ARBA00022857"/>
    </source>
</evidence>
<dbReference type="GO" id="GO:0005829">
    <property type="term" value="C:cytosol"/>
    <property type="evidence" value="ECO:0007669"/>
    <property type="project" value="TreeGrafter"/>
</dbReference>
<evidence type="ECO:0000256" key="8">
    <source>
        <dbReference type="ARBA" id="ARBA00023002"/>
    </source>
</evidence>
<evidence type="ECO:0000256" key="9">
    <source>
        <dbReference type="ARBA" id="ARBA00023102"/>
    </source>
</evidence>
<dbReference type="GO" id="GO:0004488">
    <property type="term" value="F:methylenetetrahydrofolate dehydrogenase (NADP+) activity"/>
    <property type="evidence" value="ECO:0007669"/>
    <property type="project" value="UniProtKB-UniRule"/>
</dbReference>
<dbReference type="GO" id="GO:0004477">
    <property type="term" value="F:methenyltetrahydrofolate cyclohydrolase activity"/>
    <property type="evidence" value="ECO:0007669"/>
    <property type="project" value="UniProtKB-UniRule"/>
</dbReference>
<keyword evidence="10 12" id="KW-0486">Methionine biosynthesis</keyword>
<keyword evidence="4 12" id="KW-0028">Amino-acid biosynthesis</keyword>
<dbReference type="EC" id="3.5.4.9" evidence="12"/>
<dbReference type="InterPro" id="IPR020631">
    <property type="entry name" value="THF_DH/CycHdrlase_NAD-bd_dom"/>
</dbReference>
<gene>
    <name evidence="15" type="primary">folD_1</name>
    <name evidence="12" type="synonym">folD</name>
    <name evidence="15" type="ORF">KTC_42640</name>
</gene>
<evidence type="ECO:0000313" key="15">
    <source>
        <dbReference type="EMBL" id="BBH89513.1"/>
    </source>
</evidence>
<comment type="catalytic activity">
    <reaction evidence="12">
        <text>(6R)-5,10-methenyltetrahydrofolate + H2O = (6R)-10-formyltetrahydrofolate + H(+)</text>
        <dbReference type="Rhea" id="RHEA:23700"/>
        <dbReference type="ChEBI" id="CHEBI:15377"/>
        <dbReference type="ChEBI" id="CHEBI:15378"/>
        <dbReference type="ChEBI" id="CHEBI:57455"/>
        <dbReference type="ChEBI" id="CHEBI:195366"/>
        <dbReference type="EC" id="3.5.4.9"/>
    </reaction>
</comment>
<accession>A0A455SM52</accession>
<comment type="subunit">
    <text evidence="2 12">Homodimer.</text>
</comment>
<comment type="caution">
    <text evidence="12">Lacks conserved residue(s) required for the propagation of feature annotation.</text>
</comment>
<dbReference type="InterPro" id="IPR020630">
    <property type="entry name" value="THF_DH/CycHdrlase_cat_dom"/>
</dbReference>
<keyword evidence="6 12" id="KW-0378">Hydrolase</keyword>
<dbReference type="GO" id="GO:0006164">
    <property type="term" value="P:purine nucleotide biosynthetic process"/>
    <property type="evidence" value="ECO:0007669"/>
    <property type="project" value="UniProtKB-KW"/>
</dbReference>
<dbReference type="InterPro" id="IPR036291">
    <property type="entry name" value="NAD(P)-bd_dom_sf"/>
</dbReference>
<proteinExistence type="inferred from homology"/>
<comment type="catalytic activity">
    <reaction evidence="12">
        <text>(6R)-5,10-methylene-5,6,7,8-tetrahydrofolate + NADP(+) = (6R)-5,10-methenyltetrahydrofolate + NADPH</text>
        <dbReference type="Rhea" id="RHEA:22812"/>
        <dbReference type="ChEBI" id="CHEBI:15636"/>
        <dbReference type="ChEBI" id="CHEBI:57455"/>
        <dbReference type="ChEBI" id="CHEBI:57783"/>
        <dbReference type="ChEBI" id="CHEBI:58349"/>
        <dbReference type="EC" id="1.5.1.5"/>
    </reaction>
</comment>
<feature type="domain" description="Tetrahydrofolate dehydrogenase/cyclohydrolase NAD(P)-binding" evidence="14">
    <location>
        <begin position="140"/>
        <end position="275"/>
    </location>
</feature>
<evidence type="ECO:0000256" key="2">
    <source>
        <dbReference type="ARBA" id="ARBA00011738"/>
    </source>
</evidence>
<comment type="similarity">
    <text evidence="12">Belongs to the tetrahydrofolate dehydrogenase/cyclohydrolase family.</text>
</comment>
<comment type="function">
    <text evidence="12">Catalyzes the oxidation of 5,10-methylenetetrahydrofolate to 5,10-methenyltetrahydrofolate and then the hydrolysis of 5,10-methenyltetrahydrofolate to 10-formyltetrahydrofolate.</text>
</comment>
<keyword evidence="5 12" id="KW-0658">Purine biosynthesis</keyword>
<dbReference type="CDD" id="cd01080">
    <property type="entry name" value="NAD_bind_m-THF_DH_Cyclohyd"/>
    <property type="match status" value="1"/>
</dbReference>
<dbReference type="Pfam" id="PF02882">
    <property type="entry name" value="THF_DHG_CYH_C"/>
    <property type="match status" value="1"/>
</dbReference>
<keyword evidence="7 12" id="KW-0521">NADP</keyword>